<evidence type="ECO:0000256" key="1">
    <source>
        <dbReference type="SAM" id="MobiDB-lite"/>
    </source>
</evidence>
<dbReference type="RefSeq" id="XP_007409220.1">
    <property type="nucleotide sequence ID" value="XM_007409158.1"/>
</dbReference>
<evidence type="ECO:0000313" key="2">
    <source>
        <dbReference type="EMBL" id="EGG07313.1"/>
    </source>
</evidence>
<feature type="compositionally biased region" description="Polar residues" evidence="1">
    <location>
        <begin position="29"/>
        <end position="52"/>
    </location>
</feature>
<reference evidence="3" key="1">
    <citation type="journal article" date="2011" name="Proc. Natl. Acad. Sci. U.S.A.">
        <title>Obligate biotrophy features unraveled by the genomic analysis of rust fungi.</title>
        <authorList>
            <person name="Duplessis S."/>
            <person name="Cuomo C.A."/>
            <person name="Lin Y.-C."/>
            <person name="Aerts A."/>
            <person name="Tisserant E."/>
            <person name="Veneault-Fourrey C."/>
            <person name="Joly D.L."/>
            <person name="Hacquard S."/>
            <person name="Amselem J."/>
            <person name="Cantarel B.L."/>
            <person name="Chiu R."/>
            <person name="Coutinho P.M."/>
            <person name="Feau N."/>
            <person name="Field M."/>
            <person name="Frey P."/>
            <person name="Gelhaye E."/>
            <person name="Goldberg J."/>
            <person name="Grabherr M.G."/>
            <person name="Kodira C.D."/>
            <person name="Kohler A."/>
            <person name="Kuees U."/>
            <person name="Lindquist E.A."/>
            <person name="Lucas S.M."/>
            <person name="Mago R."/>
            <person name="Mauceli E."/>
            <person name="Morin E."/>
            <person name="Murat C."/>
            <person name="Pangilinan J.L."/>
            <person name="Park R."/>
            <person name="Pearson M."/>
            <person name="Quesneville H."/>
            <person name="Rouhier N."/>
            <person name="Sakthikumar S."/>
            <person name="Salamov A.A."/>
            <person name="Schmutz J."/>
            <person name="Selles B."/>
            <person name="Shapiro H."/>
            <person name="Tanguay P."/>
            <person name="Tuskan G.A."/>
            <person name="Henrissat B."/>
            <person name="Van de Peer Y."/>
            <person name="Rouze P."/>
            <person name="Ellis J.G."/>
            <person name="Dodds P.N."/>
            <person name="Schein J.E."/>
            <person name="Zhong S."/>
            <person name="Hamelin R.C."/>
            <person name="Grigoriev I.V."/>
            <person name="Szabo L.J."/>
            <person name="Martin F."/>
        </authorList>
    </citation>
    <scope>NUCLEOTIDE SEQUENCE [LARGE SCALE GENOMIC DNA]</scope>
    <source>
        <strain evidence="3">98AG31 / pathotype 3-4-7</strain>
    </source>
</reference>
<gene>
    <name evidence="2" type="ORF">MELLADRAFT_105837</name>
</gene>
<proteinExistence type="predicted"/>
<dbReference type="Proteomes" id="UP000001072">
    <property type="component" value="Unassembled WGS sequence"/>
</dbReference>
<feature type="compositionally biased region" description="Polar residues" evidence="1">
    <location>
        <begin position="117"/>
        <end position="131"/>
    </location>
</feature>
<sequence>MTKSQPTSDQPISTRIIPGLSTTVRHDTSLQPLSASTSTSNHNGQIGSRNESVTQRLQRLRLENRRHQANLLRSSNLTSTNISSHGSIIHSLPIRRQLAENILSAFEDIPSVAFQSFTSPNQANNPRQTNIAGPPPPASWLPTLPGSPQLDLDLPVSIPSSGLDPLPPSLVFRQSILRRSDSTPRFEFSSLSDSCLRRLAFDMSYMGTGASFCVIPELNQLQRQRLFELAAEWSPLDDYSFTAFFPPLILNDPKDHQIQDPDVIESWEEESEPDFLDKTLNLSFCSITISSLSRSIFAGHVLRAPWLTTLKLDHTSQIVLSTSLLRLLENLPLLELSLAAQKLDPSLLPTIVLNRLASSTPSLRTLDLSFNPGWASLYEDHKKPDGISREIGLGSIDWQRRWPSLGRLVLVGNMNISQSKSVSQVNCDRRSDWHSRALKKLFKTRLEKGGKYIECVL</sequence>
<name>F4RJH8_MELLP</name>
<dbReference type="eggNOG" id="ENOG502T2TN">
    <property type="taxonomic scope" value="Eukaryota"/>
</dbReference>
<dbReference type="HOGENOM" id="CLU_598613_0_0_1"/>
<feature type="region of interest" description="Disordered" evidence="1">
    <location>
        <begin position="117"/>
        <end position="136"/>
    </location>
</feature>
<dbReference type="OrthoDB" id="2511656at2759"/>
<dbReference type="KEGG" id="mlr:MELLADRAFT_105837"/>
<dbReference type="GeneID" id="18922733"/>
<dbReference type="EMBL" id="GL883104">
    <property type="protein sequence ID" value="EGG07313.1"/>
    <property type="molecule type" value="Genomic_DNA"/>
</dbReference>
<feature type="region of interest" description="Disordered" evidence="1">
    <location>
        <begin position="1"/>
        <end position="52"/>
    </location>
</feature>
<evidence type="ECO:0000313" key="3">
    <source>
        <dbReference type="Proteomes" id="UP000001072"/>
    </source>
</evidence>
<dbReference type="AlphaFoldDB" id="F4RJH8"/>
<feature type="compositionally biased region" description="Polar residues" evidence="1">
    <location>
        <begin position="1"/>
        <end position="13"/>
    </location>
</feature>
<dbReference type="InParanoid" id="F4RJH8"/>
<organism evidence="3">
    <name type="scientific">Melampsora larici-populina (strain 98AG31 / pathotype 3-4-7)</name>
    <name type="common">Poplar leaf rust fungus</name>
    <dbReference type="NCBI Taxonomy" id="747676"/>
    <lineage>
        <taxon>Eukaryota</taxon>
        <taxon>Fungi</taxon>
        <taxon>Dikarya</taxon>
        <taxon>Basidiomycota</taxon>
        <taxon>Pucciniomycotina</taxon>
        <taxon>Pucciniomycetes</taxon>
        <taxon>Pucciniales</taxon>
        <taxon>Melampsoraceae</taxon>
        <taxon>Melampsora</taxon>
    </lineage>
</organism>
<keyword evidence="3" id="KW-1185">Reference proteome</keyword>
<protein>
    <submittedName>
        <fullName evidence="2">Uncharacterized protein</fullName>
    </submittedName>
</protein>
<accession>F4RJH8</accession>
<dbReference type="VEuPathDB" id="FungiDB:MELLADRAFT_105837"/>